<reference evidence="1" key="2">
    <citation type="submission" date="2025-08" db="UniProtKB">
        <authorList>
            <consortium name="RefSeq"/>
        </authorList>
    </citation>
    <scope>IDENTIFICATION</scope>
</reference>
<dbReference type="AlphaFoldDB" id="A0AAJ8BPN1"/>
<gene>
    <name evidence="1" type="ORF">An09g03220</name>
</gene>
<accession>A0AAJ8BPN1</accession>
<dbReference type="KEGG" id="ang:An09g03220"/>
<dbReference type="RefSeq" id="XP_059601373.1">
    <property type="nucleotide sequence ID" value="XM_059749707.1"/>
</dbReference>
<dbReference type="GeneID" id="84592000"/>
<protein>
    <submittedName>
        <fullName evidence="1">Uncharacterized protein</fullName>
    </submittedName>
</protein>
<name>A0AAJ8BPN1_ASPNG</name>
<dbReference type="VEuPathDB" id="FungiDB:An09g03220"/>
<proteinExistence type="predicted"/>
<sequence>MGHISGGGSDALVATTSYPDARWQPAKSGYHTHRYGRLMAVCKTREDWAKWEEVSSGTIRTVNDRCLKGRRIAAGFPPTGQFWTASPLVIKVVYTGRPLVFEMPANTMGAGSNPGGLVDVLGRQPAYAPVNQAWVDGFGDGPRAIGRAPDPVVAATDFCRFNGPYCSFRSKSSKLPLQAVYKSAPHSDVRINTDMSTSAMRHSQLKVFLNFSLE</sequence>
<organism evidence="1">
    <name type="scientific">Aspergillus niger</name>
    <dbReference type="NCBI Taxonomy" id="5061"/>
    <lineage>
        <taxon>Eukaryota</taxon>
        <taxon>Fungi</taxon>
        <taxon>Dikarya</taxon>
        <taxon>Ascomycota</taxon>
        <taxon>Pezizomycotina</taxon>
        <taxon>Eurotiomycetes</taxon>
        <taxon>Eurotiomycetidae</taxon>
        <taxon>Eurotiales</taxon>
        <taxon>Aspergillaceae</taxon>
        <taxon>Aspergillus</taxon>
        <taxon>Aspergillus subgen. Circumdati</taxon>
    </lineage>
</organism>
<reference evidence="1" key="1">
    <citation type="submission" date="2025-02" db="EMBL/GenBank/DDBJ databases">
        <authorList>
            <consortium name="NCBI Genome Project"/>
        </authorList>
    </citation>
    <scope>NUCLEOTIDE SEQUENCE</scope>
</reference>
<evidence type="ECO:0000313" key="1">
    <source>
        <dbReference type="RefSeq" id="XP_059601373.1"/>
    </source>
</evidence>